<evidence type="ECO:0000313" key="2">
    <source>
        <dbReference type="Proteomes" id="UP001138709"/>
    </source>
</evidence>
<sequence length="60" mass="6696">MDGIWTLTEVAGQAAPLLLSLHPMQTVRRRACGARRRTGALRLKRLHDAPEEGNERLHPA</sequence>
<dbReference type="EMBL" id="JAAEDL010000010">
    <property type="protein sequence ID" value="MBR0681282.1"/>
    <property type="molecule type" value="Genomic_DNA"/>
</dbReference>
<keyword evidence="2" id="KW-1185">Reference proteome</keyword>
<gene>
    <name evidence="1" type="ORF">GXW74_12370</name>
</gene>
<accession>A0A9X9XC46</accession>
<evidence type="ECO:0000313" key="1">
    <source>
        <dbReference type="EMBL" id="MBR0681282.1"/>
    </source>
</evidence>
<organism evidence="1 2">
    <name type="scientific">Neoroseomonas eburnea</name>
    <dbReference type="NCBI Taxonomy" id="1346889"/>
    <lineage>
        <taxon>Bacteria</taxon>
        <taxon>Pseudomonadati</taxon>
        <taxon>Pseudomonadota</taxon>
        <taxon>Alphaproteobacteria</taxon>
        <taxon>Acetobacterales</taxon>
        <taxon>Acetobacteraceae</taxon>
        <taxon>Neoroseomonas</taxon>
    </lineage>
</organism>
<proteinExistence type="predicted"/>
<dbReference type="AlphaFoldDB" id="A0A9X9XC46"/>
<dbReference type="RefSeq" id="WP_211846812.1">
    <property type="nucleotide sequence ID" value="NZ_JAAEDL010000010.1"/>
</dbReference>
<comment type="caution">
    <text evidence="1">The sequence shown here is derived from an EMBL/GenBank/DDBJ whole genome shotgun (WGS) entry which is preliminary data.</text>
</comment>
<name>A0A9X9XC46_9PROT</name>
<reference evidence="1" key="2">
    <citation type="journal article" date="2021" name="Syst. Appl. Microbiol.">
        <title>Roseomonas hellenica sp. nov., isolated from roots of wild-growing Alkanna tinctoria.</title>
        <authorList>
            <person name="Rat A."/>
            <person name="Naranjo H.D."/>
            <person name="Lebbe L."/>
            <person name="Cnockaert M."/>
            <person name="Krigas N."/>
            <person name="Grigoriadou K."/>
            <person name="Maloupa E."/>
            <person name="Willems A."/>
        </authorList>
    </citation>
    <scope>NUCLEOTIDE SEQUENCE</scope>
    <source>
        <strain evidence="1">LMG 31228</strain>
    </source>
</reference>
<reference evidence="1" key="1">
    <citation type="submission" date="2020-01" db="EMBL/GenBank/DDBJ databases">
        <authorList>
            <person name="Rat A."/>
        </authorList>
    </citation>
    <scope>NUCLEOTIDE SEQUENCE</scope>
    <source>
        <strain evidence="1">LMG 31228</strain>
    </source>
</reference>
<dbReference type="Proteomes" id="UP001138709">
    <property type="component" value="Unassembled WGS sequence"/>
</dbReference>
<protein>
    <submittedName>
        <fullName evidence="1">Uncharacterized protein</fullName>
    </submittedName>
</protein>